<dbReference type="Pfam" id="PF08774">
    <property type="entry name" value="VRR_NUC"/>
    <property type="match status" value="1"/>
</dbReference>
<dbReference type="GO" id="GO:0046872">
    <property type="term" value="F:metal ion binding"/>
    <property type="evidence" value="ECO:0007669"/>
    <property type="project" value="UniProtKB-KW"/>
</dbReference>
<keyword evidence="5 8" id="KW-0378">Hydrolase</keyword>
<dbReference type="InterPro" id="IPR014883">
    <property type="entry name" value="VRR_NUC"/>
</dbReference>
<dbReference type="InterPro" id="IPR033315">
    <property type="entry name" value="Fan1-like"/>
</dbReference>
<dbReference type="PANTHER" id="PTHR15749">
    <property type="entry name" value="FANCONI-ASSOCIATED NUCLEASE 1"/>
    <property type="match status" value="1"/>
</dbReference>
<dbReference type="GO" id="GO:0036297">
    <property type="term" value="P:interstrand cross-link repair"/>
    <property type="evidence" value="ECO:0007669"/>
    <property type="project" value="InterPro"/>
</dbReference>
<evidence type="ECO:0000256" key="9">
    <source>
        <dbReference type="SAM" id="MobiDB-lite"/>
    </source>
</evidence>
<evidence type="ECO:0000256" key="1">
    <source>
        <dbReference type="ARBA" id="ARBA00000983"/>
    </source>
</evidence>
<evidence type="ECO:0000256" key="6">
    <source>
        <dbReference type="ARBA" id="ARBA00022842"/>
    </source>
</evidence>
<keyword evidence="8" id="KW-0227">DNA damage</keyword>
<dbReference type="GO" id="GO:0005634">
    <property type="term" value="C:nucleus"/>
    <property type="evidence" value="ECO:0007669"/>
    <property type="project" value="UniProtKB-SubCell"/>
</dbReference>
<keyword evidence="12" id="KW-1185">Reference proteome</keyword>
<dbReference type="STRING" id="742152.A0A2H3JNV8"/>
<evidence type="ECO:0000313" key="11">
    <source>
        <dbReference type="EMBL" id="PCH37697.1"/>
    </source>
</evidence>
<evidence type="ECO:0000256" key="8">
    <source>
        <dbReference type="RuleBase" id="RU365033"/>
    </source>
</evidence>
<dbReference type="EMBL" id="KB467942">
    <property type="protein sequence ID" value="PCH37697.1"/>
    <property type="molecule type" value="Genomic_DNA"/>
</dbReference>
<dbReference type="PANTHER" id="PTHR15749:SF4">
    <property type="entry name" value="FANCONI-ASSOCIATED NUCLEASE 1"/>
    <property type="match status" value="1"/>
</dbReference>
<dbReference type="EC" id="3.1.4.1" evidence="8"/>
<evidence type="ECO:0000256" key="3">
    <source>
        <dbReference type="ARBA" id="ARBA00022722"/>
    </source>
</evidence>
<evidence type="ECO:0000256" key="7">
    <source>
        <dbReference type="ARBA" id="ARBA00023211"/>
    </source>
</evidence>
<comment type="cofactor">
    <cofactor evidence="8">
        <name>Mg(2+)</name>
        <dbReference type="ChEBI" id="CHEBI:18420"/>
    </cofactor>
    <cofactor evidence="8">
        <name>Mn(2+)</name>
        <dbReference type="ChEBI" id="CHEBI:29035"/>
    </cofactor>
</comment>
<proteinExistence type="inferred from homology"/>
<evidence type="ECO:0000313" key="12">
    <source>
        <dbReference type="Proteomes" id="UP000218811"/>
    </source>
</evidence>
<evidence type="ECO:0000256" key="2">
    <source>
        <dbReference type="ARBA" id="ARBA00005533"/>
    </source>
</evidence>
<dbReference type="OMA" id="THIYDEN"/>
<dbReference type="CDD" id="cd22326">
    <property type="entry name" value="FAN1-like"/>
    <property type="match status" value="1"/>
</dbReference>
<comment type="subcellular location">
    <subcellularLocation>
        <location evidence="8">Nucleus</location>
    </subcellularLocation>
</comment>
<dbReference type="GO" id="GO:0070336">
    <property type="term" value="F:flap-structured DNA binding"/>
    <property type="evidence" value="ECO:0007669"/>
    <property type="project" value="TreeGrafter"/>
</dbReference>
<keyword evidence="4 8" id="KW-0479">Metal-binding</keyword>
<accession>A0A2H3JNV8</accession>
<sequence length="551" mass="62954">MRNQQARAVKAILEEVYPRWKDLVSTKEEEGARPISLQRFESGHILTRVVCKASSALGPLKEWAYELRVLEDLLGQRRWRRGRRGRWHERRVLLLTKREFIEQTPAACKRALAAVKEALEDADTHIIFRPKLERRLKTLEKKLNVPVEERHVCQGVLAEAVDTHIEGTRVWHRADAMVLDRTGRVVKPPSADIKPSIGVKTEAVSGLLQMSLPWAEQDEKMVEKTSRLASEKPRELPKWKGKSIWKGRDGEEVNVETLALQHFEDLGYRGYHCEGRIITTLFGFLMWDIIFAPIPGAFETPYQAAPLDLVDDTFLYSRQDLIEKRIAELEAGQAEQVLTHIYDENFERGTWCVGVRWDLFTREELLEIVKCLGGPALAVICRLLAEDYSGRVGGVPDLTIWNCEKGECKFVEVKGPGDVLRENQRAWIDVLLRAGVPVEMCRVEDAEGTKKAAKKGKTHADRERLKRKRVDYGLEDQRLPAESEDEEDEEVDYSQLDNSQPVQEATGDEDRPELITPKKRSTRGVVNRVEVVITSSPPKPIDSPVLKKRRL</sequence>
<dbReference type="Pfam" id="PF21170">
    <property type="entry name" value="FAN1_TPR"/>
    <property type="match status" value="1"/>
</dbReference>
<dbReference type="InterPro" id="IPR011856">
    <property type="entry name" value="tRNA_endonuc-like_dom_sf"/>
</dbReference>
<reference evidence="11 12" key="1">
    <citation type="journal article" date="2012" name="Science">
        <title>The Paleozoic origin of enzymatic lignin decomposition reconstructed from 31 fungal genomes.</title>
        <authorList>
            <person name="Floudas D."/>
            <person name="Binder M."/>
            <person name="Riley R."/>
            <person name="Barry K."/>
            <person name="Blanchette R.A."/>
            <person name="Henrissat B."/>
            <person name="Martinez A.T."/>
            <person name="Otillar R."/>
            <person name="Spatafora J.W."/>
            <person name="Yadav J.S."/>
            <person name="Aerts A."/>
            <person name="Benoit I."/>
            <person name="Boyd A."/>
            <person name="Carlson A."/>
            <person name="Copeland A."/>
            <person name="Coutinho P.M."/>
            <person name="de Vries R.P."/>
            <person name="Ferreira P."/>
            <person name="Findley K."/>
            <person name="Foster B."/>
            <person name="Gaskell J."/>
            <person name="Glotzer D."/>
            <person name="Gorecki P."/>
            <person name="Heitman J."/>
            <person name="Hesse C."/>
            <person name="Hori C."/>
            <person name="Igarashi K."/>
            <person name="Jurgens J.A."/>
            <person name="Kallen N."/>
            <person name="Kersten P."/>
            <person name="Kohler A."/>
            <person name="Kuees U."/>
            <person name="Kumar T.K.A."/>
            <person name="Kuo A."/>
            <person name="LaButti K."/>
            <person name="Larrondo L.F."/>
            <person name="Lindquist E."/>
            <person name="Ling A."/>
            <person name="Lombard V."/>
            <person name="Lucas S."/>
            <person name="Lundell T."/>
            <person name="Martin R."/>
            <person name="McLaughlin D.J."/>
            <person name="Morgenstern I."/>
            <person name="Morin E."/>
            <person name="Murat C."/>
            <person name="Nagy L.G."/>
            <person name="Nolan M."/>
            <person name="Ohm R.A."/>
            <person name="Patyshakuliyeva A."/>
            <person name="Rokas A."/>
            <person name="Ruiz-Duenas F.J."/>
            <person name="Sabat G."/>
            <person name="Salamov A."/>
            <person name="Samejima M."/>
            <person name="Schmutz J."/>
            <person name="Slot J.C."/>
            <person name="St John F."/>
            <person name="Stenlid J."/>
            <person name="Sun H."/>
            <person name="Sun S."/>
            <person name="Syed K."/>
            <person name="Tsang A."/>
            <person name="Wiebenga A."/>
            <person name="Young D."/>
            <person name="Pisabarro A."/>
            <person name="Eastwood D.C."/>
            <person name="Martin F."/>
            <person name="Cullen D."/>
            <person name="Grigoriev I.V."/>
            <person name="Hibbett D.S."/>
        </authorList>
    </citation>
    <scope>NUCLEOTIDE SEQUENCE [LARGE SCALE GENOMIC DNA]</scope>
    <source>
        <strain evidence="11 12">MD-104</strain>
    </source>
</reference>
<evidence type="ECO:0000256" key="4">
    <source>
        <dbReference type="ARBA" id="ARBA00022723"/>
    </source>
</evidence>
<evidence type="ECO:0000259" key="10">
    <source>
        <dbReference type="SMART" id="SM00990"/>
    </source>
</evidence>
<keyword evidence="3 8" id="KW-0540">Nuclease</keyword>
<gene>
    <name evidence="11" type="ORF">WOLCODRAFT_113993</name>
</gene>
<comment type="catalytic activity">
    <reaction evidence="1 8">
        <text>Hydrolytically removes 5'-nucleotides successively from the 3'-hydroxy termini of 3'-hydroxy-terminated oligonucleotides.</text>
        <dbReference type="EC" id="3.1.4.1"/>
    </reaction>
</comment>
<dbReference type="Proteomes" id="UP000218811">
    <property type="component" value="Unassembled WGS sequence"/>
</dbReference>
<dbReference type="GO" id="GO:0008409">
    <property type="term" value="F:5'-3' exonuclease activity"/>
    <property type="evidence" value="ECO:0007669"/>
    <property type="project" value="TreeGrafter"/>
</dbReference>
<dbReference type="InterPro" id="IPR049132">
    <property type="entry name" value="FAN1-like_euk"/>
</dbReference>
<dbReference type="GO" id="GO:0017108">
    <property type="term" value="F:5'-flap endonuclease activity"/>
    <property type="evidence" value="ECO:0007669"/>
    <property type="project" value="TreeGrafter"/>
</dbReference>
<dbReference type="AlphaFoldDB" id="A0A2H3JNV8"/>
<dbReference type="InterPro" id="IPR049126">
    <property type="entry name" value="FAN1-like_TPR"/>
</dbReference>
<dbReference type="Gene3D" id="3.40.1350.10">
    <property type="match status" value="1"/>
</dbReference>
<organism evidence="11 12">
    <name type="scientific">Wolfiporia cocos (strain MD-104)</name>
    <name type="common">Brown rot fungus</name>
    <dbReference type="NCBI Taxonomy" id="742152"/>
    <lineage>
        <taxon>Eukaryota</taxon>
        <taxon>Fungi</taxon>
        <taxon>Dikarya</taxon>
        <taxon>Basidiomycota</taxon>
        <taxon>Agaricomycotina</taxon>
        <taxon>Agaricomycetes</taxon>
        <taxon>Polyporales</taxon>
        <taxon>Phaeolaceae</taxon>
        <taxon>Wolfiporia</taxon>
    </lineage>
</organism>
<keyword evidence="6 8" id="KW-0460">Magnesium</keyword>
<keyword evidence="8" id="KW-0234">DNA repair</keyword>
<keyword evidence="7 8" id="KW-0464">Manganese</keyword>
<feature type="compositionally biased region" description="Basic and acidic residues" evidence="9">
    <location>
        <begin position="467"/>
        <end position="481"/>
    </location>
</feature>
<evidence type="ECO:0000256" key="5">
    <source>
        <dbReference type="ARBA" id="ARBA00022801"/>
    </source>
</evidence>
<protein>
    <recommendedName>
        <fullName evidence="8">Fanconi-associated nuclease</fullName>
        <ecNumber evidence="8">3.1.4.1</ecNumber>
    </recommendedName>
</protein>
<comment type="similarity">
    <text evidence="2 8">Belongs to the FAN1 family.</text>
</comment>
<comment type="function">
    <text evidence="8">Nuclease required for the repair of DNA interstrand cross-links (ICL). Acts as a 5'-3' exonuclease that anchors at a cut end of DNA and cleaves DNA successively at every third nucleotide, allowing to excise an ICL from one strand through flanking incisions.</text>
</comment>
<dbReference type="SMART" id="SM00990">
    <property type="entry name" value="VRR_NUC"/>
    <property type="match status" value="1"/>
</dbReference>
<dbReference type="OrthoDB" id="76364at2759"/>
<feature type="region of interest" description="Disordered" evidence="9">
    <location>
        <begin position="467"/>
        <end position="551"/>
    </location>
</feature>
<keyword evidence="8" id="KW-0539">Nucleus</keyword>
<dbReference type="GO" id="GO:0004528">
    <property type="term" value="F:phosphodiesterase I activity"/>
    <property type="evidence" value="ECO:0007669"/>
    <property type="project" value="UniProtKB-EC"/>
</dbReference>
<feature type="domain" description="VRR-NUC" evidence="10">
    <location>
        <begin position="329"/>
        <end position="445"/>
    </location>
</feature>
<name>A0A2H3JNV8_WOLCO</name>
<feature type="compositionally biased region" description="Acidic residues" evidence="9">
    <location>
        <begin position="482"/>
        <end position="492"/>
    </location>
</feature>